<organism evidence="4 5">
    <name type="scientific">Sphaerobolus stellatus (strain SS14)</name>
    <dbReference type="NCBI Taxonomy" id="990650"/>
    <lineage>
        <taxon>Eukaryota</taxon>
        <taxon>Fungi</taxon>
        <taxon>Dikarya</taxon>
        <taxon>Basidiomycota</taxon>
        <taxon>Agaricomycotina</taxon>
        <taxon>Agaricomycetes</taxon>
        <taxon>Phallomycetidae</taxon>
        <taxon>Geastrales</taxon>
        <taxon>Sphaerobolaceae</taxon>
        <taxon>Sphaerobolus</taxon>
    </lineage>
</organism>
<dbReference type="InterPro" id="IPR005945">
    <property type="entry name" value="Pro_imino_pep"/>
</dbReference>
<dbReference type="Pfam" id="PF00561">
    <property type="entry name" value="Abhydrolase_1"/>
    <property type="match status" value="1"/>
</dbReference>
<proteinExistence type="inferred from homology"/>
<dbReference type="EMBL" id="KN837358">
    <property type="protein sequence ID" value="KIJ26762.1"/>
    <property type="molecule type" value="Genomic_DNA"/>
</dbReference>
<dbReference type="NCBIfam" id="TIGR01250">
    <property type="entry name" value="pro_imino_pep_2"/>
    <property type="match status" value="1"/>
</dbReference>
<evidence type="ECO:0000256" key="1">
    <source>
        <dbReference type="ARBA" id="ARBA00010088"/>
    </source>
</evidence>
<dbReference type="Proteomes" id="UP000054279">
    <property type="component" value="Unassembled WGS sequence"/>
</dbReference>
<comment type="similarity">
    <text evidence="1">Belongs to the peptidase S33 family.</text>
</comment>
<dbReference type="PRINTS" id="PR00111">
    <property type="entry name" value="ABHYDROLASE"/>
</dbReference>
<dbReference type="PANTHER" id="PTHR43798">
    <property type="entry name" value="MONOACYLGLYCEROL LIPASE"/>
    <property type="match status" value="1"/>
</dbReference>
<dbReference type="Gene3D" id="3.40.50.1820">
    <property type="entry name" value="alpha/beta hydrolase"/>
    <property type="match status" value="1"/>
</dbReference>
<keyword evidence="5" id="KW-1185">Reference proteome</keyword>
<keyword evidence="2" id="KW-0378">Hydrolase</keyword>
<evidence type="ECO:0000256" key="2">
    <source>
        <dbReference type="ARBA" id="ARBA00022801"/>
    </source>
</evidence>
<dbReference type="GO" id="GO:0006508">
    <property type="term" value="P:proteolysis"/>
    <property type="evidence" value="ECO:0007669"/>
    <property type="project" value="InterPro"/>
</dbReference>
<dbReference type="InterPro" id="IPR002410">
    <property type="entry name" value="Peptidase_S33"/>
</dbReference>
<dbReference type="InterPro" id="IPR029058">
    <property type="entry name" value="AB_hydrolase_fold"/>
</dbReference>
<dbReference type="PANTHER" id="PTHR43798:SF31">
    <property type="entry name" value="AB HYDROLASE SUPERFAMILY PROTEIN YCLE"/>
    <property type="match status" value="1"/>
</dbReference>
<dbReference type="InterPro" id="IPR050266">
    <property type="entry name" value="AB_hydrolase_sf"/>
</dbReference>
<dbReference type="GO" id="GO:0008233">
    <property type="term" value="F:peptidase activity"/>
    <property type="evidence" value="ECO:0007669"/>
    <property type="project" value="InterPro"/>
</dbReference>
<dbReference type="InterPro" id="IPR000073">
    <property type="entry name" value="AB_hydrolase_1"/>
</dbReference>
<gene>
    <name evidence="4" type="ORF">M422DRAFT_272168</name>
</gene>
<dbReference type="PIRSF" id="PIRSF005539">
    <property type="entry name" value="Pept_S33_TRI_F1"/>
    <property type="match status" value="1"/>
</dbReference>
<protein>
    <recommendedName>
        <fullName evidence="3">AB hydrolase-1 domain-containing protein</fullName>
    </recommendedName>
</protein>
<dbReference type="GO" id="GO:0016020">
    <property type="term" value="C:membrane"/>
    <property type="evidence" value="ECO:0007669"/>
    <property type="project" value="TreeGrafter"/>
</dbReference>
<reference evidence="4 5" key="1">
    <citation type="submission" date="2014-06" db="EMBL/GenBank/DDBJ databases">
        <title>Evolutionary Origins and Diversification of the Mycorrhizal Mutualists.</title>
        <authorList>
            <consortium name="DOE Joint Genome Institute"/>
            <consortium name="Mycorrhizal Genomics Consortium"/>
            <person name="Kohler A."/>
            <person name="Kuo A."/>
            <person name="Nagy L.G."/>
            <person name="Floudas D."/>
            <person name="Copeland A."/>
            <person name="Barry K.W."/>
            <person name="Cichocki N."/>
            <person name="Veneault-Fourrey C."/>
            <person name="LaButti K."/>
            <person name="Lindquist E.A."/>
            <person name="Lipzen A."/>
            <person name="Lundell T."/>
            <person name="Morin E."/>
            <person name="Murat C."/>
            <person name="Riley R."/>
            <person name="Ohm R."/>
            <person name="Sun H."/>
            <person name="Tunlid A."/>
            <person name="Henrissat B."/>
            <person name="Grigoriev I.V."/>
            <person name="Hibbett D.S."/>
            <person name="Martin F."/>
        </authorList>
    </citation>
    <scope>NUCLEOTIDE SEQUENCE [LARGE SCALE GENOMIC DNA]</scope>
    <source>
        <strain evidence="4 5">SS14</strain>
    </source>
</reference>
<evidence type="ECO:0000313" key="4">
    <source>
        <dbReference type="EMBL" id="KIJ26762.1"/>
    </source>
</evidence>
<dbReference type="PRINTS" id="PR00793">
    <property type="entry name" value="PROAMNOPTASE"/>
</dbReference>
<feature type="domain" description="AB hydrolase-1" evidence="3">
    <location>
        <begin position="40"/>
        <end position="293"/>
    </location>
</feature>
<name>A0A0C9UCA0_SPHS4</name>
<dbReference type="HOGENOM" id="CLU_020336_15_1_1"/>
<evidence type="ECO:0000259" key="3">
    <source>
        <dbReference type="Pfam" id="PF00561"/>
    </source>
</evidence>
<dbReference type="SUPFAM" id="SSF53474">
    <property type="entry name" value="alpha/beta-Hydrolases"/>
    <property type="match status" value="1"/>
</dbReference>
<dbReference type="AlphaFoldDB" id="A0A0C9UCA0"/>
<accession>A0A0C9UCA0</accession>
<sequence>MTQKLQVVEGEASFYVPSTGQLCKTWYKVFGDLSTSKQTPLVTLHGGPGVSHHYQLSLVDLTVNYGIPVILYDQIGCGKSTHLPEKKGDGAFWNDDLFCDELDSLLEHLGIHDKYDLLGQSWGGMLAASFASRRPRGLNKLIIANSPASIELWVEGAMKLLSQLPQETQEIVKKHERDGTTDHNEYKEALKYFYNIHICQLNPWPKELEDSFVSMLQDPTVFETMYGPNEFNVIGSLKNWSIIIQLPNITTSTLVINGRYDEAQDVAVEPFFHHIPVVNWVQFHKSSHLPQWEQREEFMEIVGDFLMKD</sequence>
<evidence type="ECO:0000313" key="5">
    <source>
        <dbReference type="Proteomes" id="UP000054279"/>
    </source>
</evidence>
<dbReference type="OrthoDB" id="190201at2759"/>